<reference evidence="2 3" key="1">
    <citation type="submission" date="2018-03" db="EMBL/GenBank/DDBJ databases">
        <title>Genomic Encyclopedia of Archaeal and Bacterial Type Strains, Phase II (KMG-II): from individual species to whole genera.</title>
        <authorList>
            <person name="Goeker M."/>
        </authorList>
    </citation>
    <scope>NUCLEOTIDE SEQUENCE [LARGE SCALE GENOMIC DNA]</scope>
    <source>
        <strain evidence="2 3">DSM 43146</strain>
    </source>
</reference>
<dbReference type="EMBL" id="PVMZ01000019">
    <property type="protein sequence ID" value="PRX16510.1"/>
    <property type="molecule type" value="Genomic_DNA"/>
</dbReference>
<feature type="signal peptide" evidence="1">
    <location>
        <begin position="1"/>
        <end position="17"/>
    </location>
</feature>
<sequence>MLIKRYAIVVSSVIAVAALSACTPTEKKSTETAAPPAAPAASAAAPVETSLAPVGLDAATKKACTTLFAAIKDNDKKVAEAEKIGGPVGHVAVGAQYLAGAADLYAKSLDATETKVMDAAGKVGDEMTALDGAWQKNPKKKPSEAALNKSIDELKAACAG</sequence>
<dbReference type="Proteomes" id="UP000239415">
    <property type="component" value="Unassembled WGS sequence"/>
</dbReference>
<evidence type="ECO:0000256" key="1">
    <source>
        <dbReference type="SAM" id="SignalP"/>
    </source>
</evidence>
<evidence type="ECO:0000313" key="3">
    <source>
        <dbReference type="Proteomes" id="UP000239415"/>
    </source>
</evidence>
<gene>
    <name evidence="2" type="ORF">CLV67_11991</name>
</gene>
<keyword evidence="3" id="KW-1185">Reference proteome</keyword>
<name>A0A2T0K187_9ACTN</name>
<proteinExistence type="predicted"/>
<feature type="chain" id="PRO_5039149051" description="Excreted virulence factor EspC (Type VII ESX diderm)" evidence="1">
    <location>
        <begin position="18"/>
        <end position="160"/>
    </location>
</feature>
<accession>A0A2T0K187</accession>
<dbReference type="AlphaFoldDB" id="A0A2T0K187"/>
<evidence type="ECO:0000313" key="2">
    <source>
        <dbReference type="EMBL" id="PRX16510.1"/>
    </source>
</evidence>
<evidence type="ECO:0008006" key="4">
    <source>
        <dbReference type="Google" id="ProtNLM"/>
    </source>
</evidence>
<comment type="caution">
    <text evidence="2">The sequence shown here is derived from an EMBL/GenBank/DDBJ whole genome shotgun (WGS) entry which is preliminary data.</text>
</comment>
<organism evidence="2 3">
    <name type="scientific">Actinoplanes italicus</name>
    <dbReference type="NCBI Taxonomy" id="113567"/>
    <lineage>
        <taxon>Bacteria</taxon>
        <taxon>Bacillati</taxon>
        <taxon>Actinomycetota</taxon>
        <taxon>Actinomycetes</taxon>
        <taxon>Micromonosporales</taxon>
        <taxon>Micromonosporaceae</taxon>
        <taxon>Actinoplanes</taxon>
    </lineage>
</organism>
<keyword evidence="1" id="KW-0732">Signal</keyword>
<dbReference type="PROSITE" id="PS51257">
    <property type="entry name" value="PROKAR_LIPOPROTEIN"/>
    <property type="match status" value="1"/>
</dbReference>
<dbReference type="RefSeq" id="WP_239166664.1">
    <property type="nucleotide sequence ID" value="NZ_BOMO01000126.1"/>
</dbReference>
<protein>
    <recommendedName>
        <fullName evidence="4">Excreted virulence factor EspC (Type VII ESX diderm)</fullName>
    </recommendedName>
</protein>